<dbReference type="NCBIfam" id="TIGR02402">
    <property type="entry name" value="trehalose_TreZ"/>
    <property type="match status" value="1"/>
</dbReference>
<evidence type="ECO:0000256" key="10">
    <source>
        <dbReference type="ARBA" id="ARBA00032057"/>
    </source>
</evidence>
<evidence type="ECO:0000256" key="2">
    <source>
        <dbReference type="ARBA" id="ARBA00005199"/>
    </source>
</evidence>
<feature type="domain" description="Glycosyl hydrolase family 13 catalytic" evidence="16">
    <location>
        <begin position="131"/>
        <end position="495"/>
    </location>
</feature>
<evidence type="ECO:0000256" key="15">
    <source>
        <dbReference type="SAM" id="MobiDB-lite"/>
    </source>
</evidence>
<dbReference type="Pfam" id="PF00128">
    <property type="entry name" value="Alpha-amylase"/>
    <property type="match status" value="1"/>
</dbReference>
<reference evidence="17 18" key="1">
    <citation type="submission" date="2024-01" db="EMBL/GenBank/DDBJ databases">
        <title>Draft genome sequence of Gordonia sp. LSe1-13.</title>
        <authorList>
            <person name="Suphannarot A."/>
            <person name="Mingma R."/>
        </authorList>
    </citation>
    <scope>NUCLEOTIDE SEQUENCE [LARGE SCALE GENOMIC DNA]</scope>
    <source>
        <strain evidence="17 18">LSe1-13</strain>
    </source>
</reference>
<dbReference type="EC" id="3.2.1.141" evidence="4 13"/>
<keyword evidence="6" id="KW-0963">Cytoplasm</keyword>
<evidence type="ECO:0000256" key="4">
    <source>
        <dbReference type="ARBA" id="ARBA00012268"/>
    </source>
</evidence>
<keyword evidence="7 14" id="KW-0378">Hydrolase</keyword>
<dbReference type="SUPFAM" id="SSF51445">
    <property type="entry name" value="(Trans)glycosidases"/>
    <property type="match status" value="1"/>
</dbReference>
<dbReference type="EMBL" id="JAZDUF010000006">
    <property type="protein sequence ID" value="MEE3852474.1"/>
    <property type="molecule type" value="Genomic_DNA"/>
</dbReference>
<accession>A0ABU7MH92</accession>
<evidence type="ECO:0000256" key="5">
    <source>
        <dbReference type="ARBA" id="ARBA00015938"/>
    </source>
</evidence>
<dbReference type="PIRSF" id="PIRSF006337">
    <property type="entry name" value="Trehalose_TreZ"/>
    <property type="match status" value="1"/>
</dbReference>
<comment type="similarity">
    <text evidence="3 14">Belongs to the glycosyl hydrolase 13 family.</text>
</comment>
<dbReference type="Gene3D" id="1.10.10.760">
    <property type="entry name" value="E-set domains of sugar-utilizing enzymes"/>
    <property type="match status" value="1"/>
</dbReference>
<dbReference type="PANTHER" id="PTHR43651:SF11">
    <property type="entry name" value="MALTO-OLIGOSYLTREHALOSE TREHALOHYDROLASE"/>
    <property type="match status" value="1"/>
</dbReference>
<dbReference type="InterPro" id="IPR017853">
    <property type="entry name" value="GH"/>
</dbReference>
<evidence type="ECO:0000256" key="3">
    <source>
        <dbReference type="ARBA" id="ARBA00008061"/>
    </source>
</evidence>
<dbReference type="RefSeq" id="WP_330434720.1">
    <property type="nucleotide sequence ID" value="NZ_JAZDUF010000006.1"/>
</dbReference>
<evidence type="ECO:0000256" key="6">
    <source>
        <dbReference type="ARBA" id="ARBA00022490"/>
    </source>
</evidence>
<comment type="subcellular location">
    <subcellularLocation>
        <location evidence="1">Cytoplasm</location>
    </subcellularLocation>
</comment>
<dbReference type="SUPFAM" id="SSF81296">
    <property type="entry name" value="E set domains"/>
    <property type="match status" value="1"/>
</dbReference>
<protein>
    <recommendedName>
        <fullName evidence="5 13">Malto-oligosyltrehalose trehalohydrolase</fullName>
        <shortName evidence="14">MTHase</shortName>
        <ecNumber evidence="4 13">3.2.1.141</ecNumber>
    </recommendedName>
    <alternativeName>
        <fullName evidence="11 14">4-alpha-D-((1-&gt;4)-alpha-D-glucano)trehalose trehalohydrolase</fullName>
    </alternativeName>
    <alternativeName>
        <fullName evidence="10 14">Maltooligosyl trehalose trehalohydrolase</fullName>
    </alternativeName>
</protein>
<comment type="pathway">
    <text evidence="2 14">Glycan biosynthesis; trehalose biosynthesis.</text>
</comment>
<dbReference type="InterPro" id="IPR013783">
    <property type="entry name" value="Ig-like_fold"/>
</dbReference>
<dbReference type="InterPro" id="IPR044901">
    <property type="entry name" value="Trehalose_TreZ_E-set_sf"/>
</dbReference>
<dbReference type="InterPro" id="IPR012768">
    <property type="entry name" value="Trehalose_TreZ"/>
</dbReference>
<evidence type="ECO:0000313" key="17">
    <source>
        <dbReference type="EMBL" id="MEE3852474.1"/>
    </source>
</evidence>
<evidence type="ECO:0000256" key="13">
    <source>
        <dbReference type="NCBIfam" id="TIGR02402"/>
    </source>
</evidence>
<evidence type="ECO:0000256" key="14">
    <source>
        <dbReference type="PIRNR" id="PIRNR006337"/>
    </source>
</evidence>
<dbReference type="SMART" id="SM00642">
    <property type="entry name" value="Aamy"/>
    <property type="match status" value="1"/>
</dbReference>
<dbReference type="InterPro" id="IPR006047">
    <property type="entry name" value="GH13_cat_dom"/>
</dbReference>
<evidence type="ECO:0000256" key="7">
    <source>
        <dbReference type="ARBA" id="ARBA00022801"/>
    </source>
</evidence>
<evidence type="ECO:0000256" key="1">
    <source>
        <dbReference type="ARBA" id="ARBA00004496"/>
    </source>
</evidence>
<proteinExistence type="inferred from homology"/>
<dbReference type="InterPro" id="IPR014756">
    <property type="entry name" value="Ig_E-set"/>
</dbReference>
<evidence type="ECO:0000256" key="9">
    <source>
        <dbReference type="ARBA" id="ARBA00023295"/>
    </source>
</evidence>
<organism evidence="17 18">
    <name type="scientific">Gordonia sesuvii</name>
    <dbReference type="NCBI Taxonomy" id="3116777"/>
    <lineage>
        <taxon>Bacteria</taxon>
        <taxon>Bacillati</taxon>
        <taxon>Actinomycetota</taxon>
        <taxon>Actinomycetes</taxon>
        <taxon>Mycobacteriales</taxon>
        <taxon>Gordoniaceae</taxon>
        <taxon>Gordonia</taxon>
    </lineage>
</organism>
<dbReference type="Gene3D" id="3.20.20.80">
    <property type="entry name" value="Glycosidases"/>
    <property type="match status" value="1"/>
</dbReference>
<name>A0ABU7MH92_9ACTN</name>
<keyword evidence="18" id="KW-1185">Reference proteome</keyword>
<keyword evidence="9 14" id="KW-0326">Glycosidase</keyword>
<evidence type="ECO:0000256" key="8">
    <source>
        <dbReference type="ARBA" id="ARBA00023277"/>
    </source>
</evidence>
<keyword evidence="8" id="KW-0119">Carbohydrate metabolism</keyword>
<sequence>MTDQSGAPDTITGTSDQRARNTRISVPASPFTPPSDPGEIRVWAPAAGTVTLVIGTDAGESTEIALQPDPTEPEWWMSPPDAIPSEIRTADPAGMRYRFVVDDGDPLPDPRSVRLPDGVHSASALHRLDESIFTDEDWSGIDMRGAVLYELHIGTFTPEGTFDSAIGRLDHLVALGVDVVEVMPINAFNGTYGWGYDGVAWYAVHEPYGGPDGFARFVDACHSRGLGVVLDVVYNHLGPSGNYLPDFGPYLAEGTTSWGSSVNLAEPDSDEVRAFILGNALRWLRDFHVDGLRLDAVHALADHRAVHLLEELAVATDRLAEELGRPLTLIAESDLNDPRLITPRRLGGYGLAAQWDDDIHHAIHATVSGERQGYYADFGGLDGLAKVLEGGYFHDGTYSSFRRRRHGRPIPTDIIDASALVTYTCNHDQVGNRATGDRPSAYLDSGQLAIKAALVLLSPFTPMLFMGEEWAADTPFAFFTSHPEPELAEAVRTGRRSEFAEHGWDAAEVPDPQDPATYESSKLDWSELDEPTHARMLAFYRDLVALRKSEADFAASGFASVTTDFDDDAGWFGMFRGGWVVVCVLGENETAVPIRMDPALVWEDVTVDDSSVRSPGHNVVIGRLR</sequence>
<gene>
    <name evidence="17" type="primary">treZ</name>
    <name evidence="17" type="ORF">VZC37_19190</name>
</gene>
<comment type="caution">
    <text evidence="17">The sequence shown here is derived from an EMBL/GenBank/DDBJ whole genome shotgun (WGS) entry which is preliminary data.</text>
</comment>
<dbReference type="Proteomes" id="UP001347146">
    <property type="component" value="Unassembled WGS sequence"/>
</dbReference>
<feature type="region of interest" description="Disordered" evidence="15">
    <location>
        <begin position="1"/>
        <end position="37"/>
    </location>
</feature>
<dbReference type="PANTHER" id="PTHR43651">
    <property type="entry name" value="1,4-ALPHA-GLUCAN-BRANCHING ENZYME"/>
    <property type="match status" value="1"/>
</dbReference>
<feature type="compositionally biased region" description="Polar residues" evidence="15">
    <location>
        <begin position="1"/>
        <end position="16"/>
    </location>
</feature>
<dbReference type="CDD" id="cd11325">
    <property type="entry name" value="AmyAc_GTHase"/>
    <property type="match status" value="1"/>
</dbReference>
<evidence type="ECO:0000256" key="12">
    <source>
        <dbReference type="ARBA" id="ARBA00034013"/>
    </source>
</evidence>
<evidence type="ECO:0000313" key="18">
    <source>
        <dbReference type="Proteomes" id="UP001347146"/>
    </source>
</evidence>
<comment type="catalytic activity">
    <reaction evidence="12 14">
        <text>hydrolysis of (1-&gt;4)-alpha-D-glucosidic linkage in 4-alpha-D-[(1-&gt;4)-alpha-D-glucanosyl]n trehalose to yield trehalose and (1-&gt;4)-alpha-D-glucan.</text>
        <dbReference type="EC" id="3.2.1.141"/>
    </reaction>
</comment>
<evidence type="ECO:0000256" key="11">
    <source>
        <dbReference type="ARBA" id="ARBA00033284"/>
    </source>
</evidence>
<dbReference type="Gene3D" id="2.60.40.10">
    <property type="entry name" value="Immunoglobulins"/>
    <property type="match status" value="1"/>
</dbReference>
<evidence type="ECO:0000259" key="16">
    <source>
        <dbReference type="SMART" id="SM00642"/>
    </source>
</evidence>